<organism evidence="5 6">
    <name type="scientific">Polyplax serrata</name>
    <name type="common">Common mouse louse</name>
    <dbReference type="NCBI Taxonomy" id="468196"/>
    <lineage>
        <taxon>Eukaryota</taxon>
        <taxon>Metazoa</taxon>
        <taxon>Ecdysozoa</taxon>
        <taxon>Arthropoda</taxon>
        <taxon>Hexapoda</taxon>
        <taxon>Insecta</taxon>
        <taxon>Pterygota</taxon>
        <taxon>Neoptera</taxon>
        <taxon>Paraneoptera</taxon>
        <taxon>Psocodea</taxon>
        <taxon>Troctomorpha</taxon>
        <taxon>Phthiraptera</taxon>
        <taxon>Anoplura</taxon>
        <taxon>Polyplacidae</taxon>
        <taxon>Polyplax</taxon>
    </lineage>
</organism>
<dbReference type="PANTHER" id="PTHR24179">
    <property type="entry name" value="PROTEIN PHOSPHATASE 1 REGULATORY SUBUNIT 12"/>
    <property type="match status" value="1"/>
</dbReference>
<feature type="region of interest" description="Disordered" evidence="3">
    <location>
        <begin position="94"/>
        <end position="244"/>
    </location>
</feature>
<name>A0ABR1ATX4_POLSC</name>
<accession>A0ABR1ATX4</accession>
<proteinExistence type="predicted"/>
<dbReference type="InterPro" id="IPR051226">
    <property type="entry name" value="PP1_Regulatory_Subunit"/>
</dbReference>
<evidence type="ECO:0000259" key="4">
    <source>
        <dbReference type="Pfam" id="PF15898"/>
    </source>
</evidence>
<sequence>MSYQRTVGSSSRRPTGLSSLRTSNRPRRSGYFSSGNGYSSFSGSYGAGNSLGHSYGSNSYNSYGSYHPSSYSNYGNSFSSYGGTSSGYGTLYLPSSSNTSGSSSSCYPSPSSSFKHLSPGGYTKSISRSPTRSNMGSRSGSTSSLLSIKSEASEGYASEDKSGRGSRLSSASLTGVNDDSSRLQNEEVTENGEIDYKKLYEESREQNERLKEKLKKTEDELTDARSNLEKHVNMDKSSLSEMEKRERRALERKLSEMEEELKRIRLTNGGERVEARGNGSGSGKMSEGREVEETSVEGSGTEERYTGKVFNIID</sequence>
<keyword evidence="1" id="KW-0217">Developmental protein</keyword>
<feature type="region of interest" description="Disordered" evidence="3">
    <location>
        <begin position="1"/>
        <end position="33"/>
    </location>
</feature>
<dbReference type="Proteomes" id="UP001359485">
    <property type="component" value="Unassembled WGS sequence"/>
</dbReference>
<evidence type="ECO:0000256" key="1">
    <source>
        <dbReference type="ARBA" id="ARBA00022473"/>
    </source>
</evidence>
<comment type="caution">
    <text evidence="5">The sequence shown here is derived from an EMBL/GenBank/DDBJ whole genome shotgun (WGS) entry which is preliminary data.</text>
</comment>
<feature type="domain" description="cGMP-dependent protein kinase interacting" evidence="4">
    <location>
        <begin position="195"/>
        <end position="264"/>
    </location>
</feature>
<keyword evidence="2" id="KW-0677">Repeat</keyword>
<keyword evidence="6" id="KW-1185">Reference proteome</keyword>
<dbReference type="EMBL" id="JAWJWF010000045">
    <property type="protein sequence ID" value="KAK6627385.1"/>
    <property type="molecule type" value="Genomic_DNA"/>
</dbReference>
<dbReference type="Pfam" id="PF15898">
    <property type="entry name" value="PRKG1_interact"/>
    <property type="match status" value="1"/>
</dbReference>
<dbReference type="PANTHER" id="PTHR24179:SF21">
    <property type="entry name" value="MYOSIN BINDING SUBUNIT, ISOFORM O"/>
    <property type="match status" value="1"/>
</dbReference>
<dbReference type="InterPro" id="IPR031775">
    <property type="entry name" value="PRKG1_interact"/>
</dbReference>
<evidence type="ECO:0000256" key="2">
    <source>
        <dbReference type="ARBA" id="ARBA00022737"/>
    </source>
</evidence>
<feature type="region of interest" description="Disordered" evidence="3">
    <location>
        <begin position="265"/>
        <end position="314"/>
    </location>
</feature>
<evidence type="ECO:0000256" key="3">
    <source>
        <dbReference type="SAM" id="MobiDB-lite"/>
    </source>
</evidence>
<feature type="compositionally biased region" description="Basic and acidic residues" evidence="3">
    <location>
        <begin position="194"/>
        <end position="234"/>
    </location>
</feature>
<protein>
    <recommendedName>
        <fullName evidence="4">cGMP-dependent protein kinase interacting domain-containing protein</fullName>
    </recommendedName>
</protein>
<evidence type="ECO:0000313" key="6">
    <source>
        <dbReference type="Proteomes" id="UP001359485"/>
    </source>
</evidence>
<evidence type="ECO:0000313" key="5">
    <source>
        <dbReference type="EMBL" id="KAK6627385.1"/>
    </source>
</evidence>
<reference evidence="5 6" key="1">
    <citation type="submission" date="2023-09" db="EMBL/GenBank/DDBJ databases">
        <title>Genomes of two closely related lineages of the louse Polyplax serrata with different host specificities.</title>
        <authorList>
            <person name="Martinu J."/>
            <person name="Tarabai H."/>
            <person name="Stefka J."/>
            <person name="Hypsa V."/>
        </authorList>
    </citation>
    <scope>NUCLEOTIDE SEQUENCE [LARGE SCALE GENOMIC DNA]</scope>
    <source>
        <strain evidence="5">98ZLc_SE</strain>
    </source>
</reference>
<feature type="compositionally biased region" description="Polar residues" evidence="3">
    <location>
        <begin position="1"/>
        <end position="23"/>
    </location>
</feature>
<feature type="compositionally biased region" description="Low complexity" evidence="3">
    <location>
        <begin position="133"/>
        <end position="150"/>
    </location>
</feature>
<dbReference type="Gene3D" id="6.10.250.1820">
    <property type="match status" value="1"/>
</dbReference>
<gene>
    <name evidence="5" type="ORF">RUM44_009862</name>
</gene>
<feature type="compositionally biased region" description="Low complexity" evidence="3">
    <location>
        <begin position="94"/>
        <end position="113"/>
    </location>
</feature>